<feature type="transmembrane region" description="Helical" evidence="1">
    <location>
        <begin position="252"/>
        <end position="272"/>
    </location>
</feature>
<dbReference type="EMBL" id="LOXM01000281">
    <property type="protein sequence ID" value="KVG53026.1"/>
    <property type="molecule type" value="Genomic_DNA"/>
</dbReference>
<comment type="caution">
    <text evidence="2">The sequence shown here is derived from an EMBL/GenBank/DDBJ whole genome shotgun (WGS) entry which is preliminary data.</text>
</comment>
<dbReference type="AlphaFoldDB" id="A0A124R6U1"/>
<proteinExistence type="predicted"/>
<protein>
    <submittedName>
        <fullName evidence="2">Uncharacterized protein</fullName>
    </submittedName>
</protein>
<dbReference type="Proteomes" id="UP000064029">
    <property type="component" value="Unassembled WGS sequence"/>
</dbReference>
<evidence type="ECO:0000256" key="1">
    <source>
        <dbReference type="SAM" id="Phobius"/>
    </source>
</evidence>
<reference evidence="2 3" key="1">
    <citation type="submission" date="2015-11" db="EMBL/GenBank/DDBJ databases">
        <title>Expanding the genomic diversity of Burkholderia species for the development of highly accurate diagnostics.</title>
        <authorList>
            <person name="Sahl J."/>
            <person name="Keim P."/>
            <person name="Wagner D."/>
        </authorList>
    </citation>
    <scope>NUCLEOTIDE SEQUENCE [LARGE SCALE GENOMIC DNA]</scope>
    <source>
        <strain evidence="2 3">MSMB2036</strain>
    </source>
</reference>
<keyword evidence="1" id="KW-0472">Membrane</keyword>
<organism evidence="2 3">
    <name type="scientific">Burkholderia ubonensis</name>
    <dbReference type="NCBI Taxonomy" id="101571"/>
    <lineage>
        <taxon>Bacteria</taxon>
        <taxon>Pseudomonadati</taxon>
        <taxon>Pseudomonadota</taxon>
        <taxon>Betaproteobacteria</taxon>
        <taxon>Burkholderiales</taxon>
        <taxon>Burkholderiaceae</taxon>
        <taxon>Burkholderia</taxon>
        <taxon>Burkholderia cepacia complex</taxon>
    </lineage>
</organism>
<dbReference type="OrthoDB" id="8688136at2"/>
<keyword evidence="1" id="KW-0812">Transmembrane</keyword>
<dbReference type="InterPro" id="IPR016181">
    <property type="entry name" value="Acyl_CoA_acyltransferase"/>
</dbReference>
<keyword evidence="1" id="KW-1133">Transmembrane helix</keyword>
<name>A0A124R6U1_9BURK</name>
<sequence>MLPSLDDRFVEGRRTKPRIVVLEVRDTKSVDGRVIARIMVEREEQIERADDGSIWKARIRVSYRLLETEVFACNGQGEFEGCYSGQDNRVSLTTGSSVWEHGFVTLDLPRLNGQRIGSYLMNEIVCWAQRWPEADVNSIQLLAGQAQGSNTARRNRFYERFGFVFDYEDNGHRAGESRPMKVSDLRQVESWKENISERNVMDCLNGALEAASVANSESEGLRRTVKELVGERSKFEAHPLWWATKLICRRRAGWFLGALIMGLAFLPVVHFIHQTVSSRR</sequence>
<gene>
    <name evidence="2" type="ORF">WJ33_08520</name>
</gene>
<dbReference type="RefSeq" id="WP_059760407.1">
    <property type="nucleotide sequence ID" value="NZ_CP013415.1"/>
</dbReference>
<dbReference type="SUPFAM" id="SSF55729">
    <property type="entry name" value="Acyl-CoA N-acyltransferases (Nat)"/>
    <property type="match status" value="1"/>
</dbReference>
<accession>A0A124R6U1</accession>
<evidence type="ECO:0000313" key="3">
    <source>
        <dbReference type="Proteomes" id="UP000064029"/>
    </source>
</evidence>
<evidence type="ECO:0000313" key="2">
    <source>
        <dbReference type="EMBL" id="KVG53026.1"/>
    </source>
</evidence>
<dbReference type="Gene3D" id="3.40.630.30">
    <property type="match status" value="1"/>
</dbReference>